<evidence type="ECO:0000256" key="2">
    <source>
        <dbReference type="ARBA" id="ARBA00022475"/>
    </source>
</evidence>
<feature type="transmembrane region" description="Helical" evidence="6">
    <location>
        <begin position="17"/>
        <end position="34"/>
    </location>
</feature>
<dbReference type="EMBL" id="CAESAO010000224">
    <property type="protein sequence ID" value="CAB4347483.1"/>
    <property type="molecule type" value="Genomic_DNA"/>
</dbReference>
<evidence type="ECO:0000256" key="3">
    <source>
        <dbReference type="ARBA" id="ARBA00022692"/>
    </source>
</evidence>
<sequence length="735" mass="76211">MTPVLYALGHFCTKHRWVVVIAWVIIAAGLLFGSKSLGWNTSNNLTLPGTGSQDATNLLNDRWPDAANGSIPVVLGAPGGNLISDSQYTDAINETVSNYESDSGVLSVVSPLGTTTQSQSLNSKDGQISVISVTIKDSPSDLTVDEGNHLVNLAGPAKQAGLTVGVGGYVGNAVSNPNVDFSVIVGIVAAIIILLFTFGTLVSMGLPMLTALIGLVAGISGVYLLGQIVDVPTIGPTLAIMIGLGVGIDYALFMVSRHRQHVGMGLDYREAASRATATAGGAVVFAGSTVILALLCLAVVKVQILSAMGYSAAVAVLFAMLSALTLMPALLAIAGKGLDRFAMPFISIEKQEKTAESPGWTAWGKAMVRFRIPAVILSLIALAALAYPIHQLYLGQQDNGSFPTNTQARIAYDLLDEGFGVGANAGFLIAVAIDSTDASTVQTQLGDLTTALAAASGVASASPASVDSDNNAATITVTPTTGPSSEATSTLVTDLRATTIPDATKGTSLTAYVGGQTASYVDLATLIGDRLILTIIVVVVLGFLLMTMAFRAIGLALISSLMNLLTVAAAFGVTTAVFEVGRGTSLIGLDGTIPVVSYVPLMMFAVLFGLSMDYNVFLMSAVREKWLEKKDPQAAIIEGLASTGKIVSAAALIMTAVFLAFVLNGNPIVKQFGVGTAVAIIIYATLVRCVLLPALVSLCGKGTWYMPHWLDRILPNISIEGDQYFEQLAAKGAAK</sequence>
<evidence type="ECO:0000256" key="5">
    <source>
        <dbReference type="ARBA" id="ARBA00023136"/>
    </source>
</evidence>
<evidence type="ECO:0000256" key="6">
    <source>
        <dbReference type="SAM" id="Phobius"/>
    </source>
</evidence>
<protein>
    <submittedName>
        <fullName evidence="8">Unannotated protein</fullName>
    </submittedName>
</protein>
<dbReference type="InterPro" id="IPR000731">
    <property type="entry name" value="SSD"/>
</dbReference>
<comment type="subcellular location">
    <subcellularLocation>
        <location evidence="1">Cell membrane</location>
        <topology evidence="1">Multi-pass membrane protein</topology>
    </subcellularLocation>
</comment>
<accession>A0A6J6A6Y0</accession>
<dbReference type="AlphaFoldDB" id="A0A6J6A6Y0"/>
<feature type="transmembrane region" description="Helical" evidence="6">
    <location>
        <begin position="370"/>
        <end position="389"/>
    </location>
</feature>
<evidence type="ECO:0000313" key="8">
    <source>
        <dbReference type="EMBL" id="CAB4347483.1"/>
    </source>
</evidence>
<name>A0A6J6A6Y0_9ZZZZ</name>
<keyword evidence="3 6" id="KW-0812">Transmembrane</keyword>
<feature type="transmembrane region" description="Helical" evidence="6">
    <location>
        <begin position="598"/>
        <end position="622"/>
    </location>
</feature>
<keyword evidence="4 6" id="KW-1133">Transmembrane helix</keyword>
<dbReference type="GO" id="GO:0005886">
    <property type="term" value="C:plasma membrane"/>
    <property type="evidence" value="ECO:0007669"/>
    <property type="project" value="UniProtKB-SubCell"/>
</dbReference>
<keyword evidence="2" id="KW-1003">Cell membrane</keyword>
<dbReference type="SUPFAM" id="SSF82866">
    <property type="entry name" value="Multidrug efflux transporter AcrB transmembrane domain"/>
    <property type="match status" value="2"/>
</dbReference>
<dbReference type="InterPro" id="IPR050545">
    <property type="entry name" value="Mycobact_MmpL"/>
</dbReference>
<feature type="transmembrane region" description="Helical" evidence="6">
    <location>
        <begin position="531"/>
        <end position="550"/>
    </location>
</feature>
<dbReference type="InterPro" id="IPR004869">
    <property type="entry name" value="MMPL_dom"/>
</dbReference>
<feature type="transmembrane region" description="Helical" evidence="6">
    <location>
        <begin position="312"/>
        <end position="334"/>
    </location>
</feature>
<dbReference type="Pfam" id="PF03176">
    <property type="entry name" value="MMPL"/>
    <property type="match status" value="2"/>
</dbReference>
<keyword evidence="5 6" id="KW-0472">Membrane</keyword>
<feature type="domain" description="SSD" evidence="7">
    <location>
        <begin position="531"/>
        <end position="697"/>
    </location>
</feature>
<feature type="transmembrane region" description="Helical" evidence="6">
    <location>
        <begin position="675"/>
        <end position="696"/>
    </location>
</feature>
<feature type="transmembrane region" description="Helical" evidence="6">
    <location>
        <begin position="643"/>
        <end position="663"/>
    </location>
</feature>
<dbReference type="PANTHER" id="PTHR33406">
    <property type="entry name" value="MEMBRANE PROTEIN MJ1562-RELATED"/>
    <property type="match status" value="1"/>
</dbReference>
<dbReference type="PROSITE" id="PS50156">
    <property type="entry name" value="SSD"/>
    <property type="match status" value="2"/>
</dbReference>
<evidence type="ECO:0000256" key="1">
    <source>
        <dbReference type="ARBA" id="ARBA00004651"/>
    </source>
</evidence>
<feature type="transmembrane region" description="Helical" evidence="6">
    <location>
        <begin position="209"/>
        <end position="228"/>
    </location>
</feature>
<feature type="domain" description="SSD" evidence="7">
    <location>
        <begin position="184"/>
        <end position="333"/>
    </location>
</feature>
<organism evidence="8">
    <name type="scientific">freshwater metagenome</name>
    <dbReference type="NCBI Taxonomy" id="449393"/>
    <lineage>
        <taxon>unclassified sequences</taxon>
        <taxon>metagenomes</taxon>
        <taxon>ecological metagenomes</taxon>
    </lineage>
</organism>
<feature type="transmembrane region" description="Helical" evidence="6">
    <location>
        <begin position="557"/>
        <end position="578"/>
    </location>
</feature>
<evidence type="ECO:0000259" key="7">
    <source>
        <dbReference type="PROSITE" id="PS50156"/>
    </source>
</evidence>
<feature type="transmembrane region" description="Helical" evidence="6">
    <location>
        <begin position="181"/>
        <end position="202"/>
    </location>
</feature>
<feature type="transmembrane region" description="Helical" evidence="6">
    <location>
        <begin position="276"/>
        <end position="300"/>
    </location>
</feature>
<gene>
    <name evidence="8" type="ORF">UFOPK3522_01705</name>
</gene>
<feature type="transmembrane region" description="Helical" evidence="6">
    <location>
        <begin position="234"/>
        <end position="255"/>
    </location>
</feature>
<evidence type="ECO:0000256" key="4">
    <source>
        <dbReference type="ARBA" id="ARBA00022989"/>
    </source>
</evidence>
<proteinExistence type="predicted"/>
<dbReference type="Gene3D" id="1.20.1640.10">
    <property type="entry name" value="Multidrug efflux transporter AcrB transmembrane domain"/>
    <property type="match status" value="2"/>
</dbReference>
<dbReference type="PANTHER" id="PTHR33406:SF13">
    <property type="entry name" value="MEMBRANE PROTEIN YDFJ"/>
    <property type="match status" value="1"/>
</dbReference>
<reference evidence="8" key="1">
    <citation type="submission" date="2020-05" db="EMBL/GenBank/DDBJ databases">
        <authorList>
            <person name="Chiriac C."/>
            <person name="Salcher M."/>
            <person name="Ghai R."/>
            <person name="Kavagutti S V."/>
        </authorList>
    </citation>
    <scope>NUCLEOTIDE SEQUENCE</scope>
</reference>